<accession>A0A1N6D499</accession>
<protein>
    <submittedName>
        <fullName evidence="3">Triacylglycerol lipase</fullName>
    </submittedName>
</protein>
<dbReference type="InterPro" id="IPR013094">
    <property type="entry name" value="AB_hydrolase_3"/>
</dbReference>
<dbReference type="SUPFAM" id="SSF53474">
    <property type="entry name" value="alpha/beta-Hydrolases"/>
    <property type="match status" value="1"/>
</dbReference>
<dbReference type="Pfam" id="PF07859">
    <property type="entry name" value="Abhydrolase_3"/>
    <property type="match status" value="1"/>
</dbReference>
<evidence type="ECO:0000256" key="1">
    <source>
        <dbReference type="ARBA" id="ARBA00022801"/>
    </source>
</evidence>
<name>A0A1N6D499_9SPHN</name>
<evidence type="ECO:0000259" key="2">
    <source>
        <dbReference type="Pfam" id="PF07859"/>
    </source>
</evidence>
<evidence type="ECO:0000313" key="4">
    <source>
        <dbReference type="Proteomes" id="UP000185192"/>
    </source>
</evidence>
<dbReference type="Gene3D" id="3.40.50.1820">
    <property type="entry name" value="alpha/beta hydrolase"/>
    <property type="match status" value="1"/>
</dbReference>
<keyword evidence="1" id="KW-0378">Hydrolase</keyword>
<dbReference type="STRING" id="1123272.SAMN02745824_1518"/>
<sequence length="331" mass="36228">MVTGMSDSSPRKLSQHLVDPELRSFVDAFPDEILTMEKLPEVRKRFQEKADQNFVRVVPAHLERKEIRLTSRDGLAEITALMYLNKQGNRPSPAFLHIHGGGLVAGCARAHDRRNLRLCGELGITVLSVDYRLAPENPYPAAMQDCLGALDWLFENAAAVGIDPAAIAVGGDSAGGGLAAGLCQAVRDEGTDSIASQHLVYPMLDHQTGMPEQPTNPLVGEYVWTPQKNQFGWQSYLGPQKPVSPAVPAAAERLNNLPPAWIWVGQLDLFRDESISYANRLMTEGVPTELHVVPGAVHGFSQVTDAALTVRFESEYVDSFRHLLLANIDST</sequence>
<evidence type="ECO:0000313" key="3">
    <source>
        <dbReference type="EMBL" id="SIN65537.1"/>
    </source>
</evidence>
<dbReference type="AlphaFoldDB" id="A0A1N6D499"/>
<proteinExistence type="predicted"/>
<organism evidence="3 4">
    <name type="scientific">Parasphingorhabdus marina DSM 22363</name>
    <dbReference type="NCBI Taxonomy" id="1123272"/>
    <lineage>
        <taxon>Bacteria</taxon>
        <taxon>Pseudomonadati</taxon>
        <taxon>Pseudomonadota</taxon>
        <taxon>Alphaproteobacteria</taxon>
        <taxon>Sphingomonadales</taxon>
        <taxon>Sphingomonadaceae</taxon>
        <taxon>Parasphingorhabdus</taxon>
    </lineage>
</organism>
<dbReference type="PANTHER" id="PTHR48081">
    <property type="entry name" value="AB HYDROLASE SUPERFAMILY PROTEIN C4A8.06C"/>
    <property type="match status" value="1"/>
</dbReference>
<dbReference type="Proteomes" id="UP000185192">
    <property type="component" value="Unassembled WGS sequence"/>
</dbReference>
<dbReference type="EMBL" id="FSQW01000001">
    <property type="protein sequence ID" value="SIN65537.1"/>
    <property type="molecule type" value="Genomic_DNA"/>
</dbReference>
<dbReference type="InterPro" id="IPR050300">
    <property type="entry name" value="GDXG_lipolytic_enzyme"/>
</dbReference>
<dbReference type="GO" id="GO:0016787">
    <property type="term" value="F:hydrolase activity"/>
    <property type="evidence" value="ECO:0007669"/>
    <property type="project" value="UniProtKB-KW"/>
</dbReference>
<reference evidence="4" key="1">
    <citation type="submission" date="2016-11" db="EMBL/GenBank/DDBJ databases">
        <authorList>
            <person name="Varghese N."/>
            <person name="Submissions S."/>
        </authorList>
    </citation>
    <scope>NUCLEOTIDE SEQUENCE [LARGE SCALE GENOMIC DNA]</scope>
    <source>
        <strain evidence="4">DSM 22363</strain>
    </source>
</reference>
<keyword evidence="4" id="KW-1185">Reference proteome</keyword>
<dbReference type="InterPro" id="IPR029058">
    <property type="entry name" value="AB_hydrolase_fold"/>
</dbReference>
<dbReference type="PANTHER" id="PTHR48081:SF8">
    <property type="entry name" value="ALPHA_BETA HYDROLASE FOLD-3 DOMAIN-CONTAINING PROTEIN-RELATED"/>
    <property type="match status" value="1"/>
</dbReference>
<gene>
    <name evidence="3" type="ORF">SAMN02745824_1518</name>
</gene>
<feature type="domain" description="Alpha/beta hydrolase fold-3" evidence="2">
    <location>
        <begin position="96"/>
        <end position="300"/>
    </location>
</feature>